<accession>A0A2S0KML5</accession>
<sequence>MKKIKNLIIMIIVLVVLIAAFALWKLFGSNNNSGESETSNTSAKSEALISLNAKDVNKIEIKNEKGTLTLDSAQVSDESESKSSETEGTTLPVTGSAKEDANKTKTTWKLANPEYPNVSQEKVEKLGNILLTISTTEDINLSEGTNLADYGIEDSKVEVNYSLKSGEKVKITLGDKAPSKGVNNHYIYNHNTKRLAIASAVVDQMLSSQLDLLNEKIFNEEANQITKLVLERPNDKYKLEAESKKIFNEETGEIKTLEWTIINPVNWKGNNTNLNNLINQALELKATKYIAINNKEDLAKYGLDKSQYKLSLNNENAEEKTLLVGSSSNNETYASFEGSNLAFTFANNSLTNIGSKQMDFFDNFVALVNIENVGELTLKTPDQEYVSRIYYPTTKETDEAKEKGFKKPEAVYTLNGRYAFVKNDKDDNLFSRYYQTLIGVFINNIDLDVDAADVLSKESIFTINYKMRHKGMSDVTLEFKERDDRTFYIVKNGEYTGFYCLKADFYESKSIRSPGVLNGVDQLIKEMDKQNTEAVDEARFNELKELIPDPEAKNTSESTNK</sequence>
<keyword evidence="2" id="KW-1133">Transmembrane helix</keyword>
<name>A0A2S0KML5_9FIRM</name>
<keyword evidence="5" id="KW-1185">Reference proteome</keyword>
<protein>
    <recommendedName>
        <fullName evidence="3">DUF4340 domain-containing protein</fullName>
    </recommendedName>
</protein>
<dbReference type="KEGG" id="fsa:C5Q98_02875"/>
<feature type="transmembrane region" description="Helical" evidence="2">
    <location>
        <begin position="7"/>
        <end position="27"/>
    </location>
</feature>
<evidence type="ECO:0000256" key="2">
    <source>
        <dbReference type="SAM" id="Phobius"/>
    </source>
</evidence>
<organism evidence="4 5">
    <name type="scientific">Fastidiosipila sanguinis</name>
    <dbReference type="NCBI Taxonomy" id="236753"/>
    <lineage>
        <taxon>Bacteria</taxon>
        <taxon>Bacillati</taxon>
        <taxon>Bacillota</taxon>
        <taxon>Clostridia</taxon>
        <taxon>Eubacteriales</taxon>
        <taxon>Oscillospiraceae</taxon>
        <taxon>Fastidiosipila</taxon>
    </lineage>
</organism>
<dbReference type="Proteomes" id="UP000237947">
    <property type="component" value="Chromosome"/>
</dbReference>
<evidence type="ECO:0000313" key="4">
    <source>
        <dbReference type="EMBL" id="AVM42239.1"/>
    </source>
</evidence>
<keyword evidence="2" id="KW-0472">Membrane</keyword>
<dbReference type="EMBL" id="CP027226">
    <property type="protein sequence ID" value="AVM42239.1"/>
    <property type="molecule type" value="Genomic_DNA"/>
</dbReference>
<dbReference type="OrthoDB" id="9768524at2"/>
<reference evidence="5" key="1">
    <citation type="submission" date="2018-02" db="EMBL/GenBank/DDBJ databases">
        <authorList>
            <person name="Holder M.E."/>
            <person name="Ajami N.J."/>
            <person name="Petrosino J.F."/>
        </authorList>
    </citation>
    <scope>NUCLEOTIDE SEQUENCE [LARGE SCALE GENOMIC DNA]</scope>
    <source>
        <strain evidence="5">CCUG 47711</strain>
    </source>
</reference>
<dbReference type="Pfam" id="PF14238">
    <property type="entry name" value="DUF4340"/>
    <property type="match status" value="2"/>
</dbReference>
<gene>
    <name evidence="4" type="ORF">C5Q98_02875</name>
</gene>
<keyword evidence="2" id="KW-0812">Transmembrane</keyword>
<feature type="region of interest" description="Disordered" evidence="1">
    <location>
        <begin position="70"/>
        <end position="105"/>
    </location>
</feature>
<dbReference type="AlphaFoldDB" id="A0A2S0KML5"/>
<feature type="domain" description="DUF4340" evidence="3">
    <location>
        <begin position="259"/>
        <end position="397"/>
    </location>
</feature>
<proteinExistence type="predicted"/>
<dbReference type="RefSeq" id="WP_106012223.1">
    <property type="nucleotide sequence ID" value="NZ_CP027226.1"/>
</dbReference>
<evidence type="ECO:0000256" key="1">
    <source>
        <dbReference type="SAM" id="MobiDB-lite"/>
    </source>
</evidence>
<dbReference type="InterPro" id="IPR025641">
    <property type="entry name" value="DUF4340"/>
</dbReference>
<evidence type="ECO:0000259" key="3">
    <source>
        <dbReference type="Pfam" id="PF14238"/>
    </source>
</evidence>
<feature type="domain" description="DUF4340" evidence="3">
    <location>
        <begin position="108"/>
        <end position="244"/>
    </location>
</feature>
<evidence type="ECO:0000313" key="5">
    <source>
        <dbReference type="Proteomes" id="UP000237947"/>
    </source>
</evidence>